<dbReference type="AlphaFoldDB" id="A0A9X6FJK6"/>
<keyword evidence="1" id="KW-0812">Transmembrane</keyword>
<evidence type="ECO:0000313" key="2">
    <source>
        <dbReference type="EMBL" id="OTY93838.1"/>
    </source>
</evidence>
<dbReference type="Proteomes" id="UP000194882">
    <property type="component" value="Unassembled WGS sequence"/>
</dbReference>
<sequence length="74" mass="8604">MVTFFHLIEDYFSTHNTWNYITINGNIKAPSIVNCCSLFESPVKRQDFLNLLPTNLAFSLISFHLVFICFVIFP</sequence>
<evidence type="ECO:0000256" key="1">
    <source>
        <dbReference type="SAM" id="Phobius"/>
    </source>
</evidence>
<keyword evidence="1" id="KW-0472">Membrane</keyword>
<comment type="caution">
    <text evidence="2">The sequence shown here is derived from an EMBL/GenBank/DDBJ whole genome shotgun (WGS) entry which is preliminary data.</text>
</comment>
<evidence type="ECO:0000313" key="3">
    <source>
        <dbReference type="Proteomes" id="UP000194882"/>
    </source>
</evidence>
<organism evidence="2 3">
    <name type="scientific">Bacillus thuringiensis serovar subtoxicus</name>
    <dbReference type="NCBI Taxonomy" id="475791"/>
    <lineage>
        <taxon>Bacteria</taxon>
        <taxon>Bacillati</taxon>
        <taxon>Bacillota</taxon>
        <taxon>Bacilli</taxon>
        <taxon>Bacillales</taxon>
        <taxon>Bacillaceae</taxon>
        <taxon>Bacillus</taxon>
        <taxon>Bacillus cereus group</taxon>
    </lineage>
</organism>
<name>A0A9X6FJK6_BACTU</name>
<gene>
    <name evidence="2" type="ORF">BK754_16120</name>
</gene>
<protein>
    <submittedName>
        <fullName evidence="2">Uncharacterized protein</fullName>
    </submittedName>
</protein>
<keyword evidence="1" id="KW-1133">Transmembrane helix</keyword>
<accession>A0A9X6FJK6</accession>
<proteinExistence type="predicted"/>
<reference evidence="2 3" key="1">
    <citation type="submission" date="2016-10" db="EMBL/GenBank/DDBJ databases">
        <title>Comparative genomics of Bacillus thuringiensis reveals a path to pathogens against multiple invertebrate hosts.</title>
        <authorList>
            <person name="Zheng J."/>
            <person name="Gao Q."/>
            <person name="Liu H."/>
            <person name="Peng D."/>
            <person name="Ruan L."/>
            <person name="Sun M."/>
        </authorList>
    </citation>
    <scope>NUCLEOTIDE SEQUENCE [LARGE SCALE GENOMIC DNA]</scope>
    <source>
        <strain evidence="2">BGSC 4I4</strain>
    </source>
</reference>
<dbReference type="EMBL" id="NFDT01000117">
    <property type="protein sequence ID" value="OTY93838.1"/>
    <property type="molecule type" value="Genomic_DNA"/>
</dbReference>
<feature type="transmembrane region" description="Helical" evidence="1">
    <location>
        <begin position="56"/>
        <end position="73"/>
    </location>
</feature>